<comment type="similarity">
    <text evidence="2">Belongs to the NrfD family.</text>
</comment>
<reference evidence="9" key="1">
    <citation type="submission" date="2018-05" db="EMBL/GenBank/DDBJ databases">
        <title>Genome Sequencing of selected type strains of the family Eggerthellaceae.</title>
        <authorList>
            <person name="Danylec N."/>
            <person name="Stoll D.A."/>
            <person name="Doetsch A."/>
            <person name="Huch M."/>
        </authorList>
    </citation>
    <scope>NUCLEOTIDE SEQUENCE [LARGE SCALE GENOMIC DNA]</scope>
    <source>
        <strain evidence="9">DSM 27213</strain>
    </source>
</reference>
<proteinExistence type="inferred from homology"/>
<evidence type="ECO:0000256" key="3">
    <source>
        <dbReference type="ARBA" id="ARBA00022475"/>
    </source>
</evidence>
<dbReference type="PANTHER" id="PTHR34856">
    <property type="entry name" value="PROTEIN NRFD"/>
    <property type="match status" value="1"/>
</dbReference>
<dbReference type="EMBL" id="QIBW01000001">
    <property type="protein sequence ID" value="ROT92217.1"/>
    <property type="molecule type" value="Genomic_DNA"/>
</dbReference>
<evidence type="ECO:0000256" key="6">
    <source>
        <dbReference type="ARBA" id="ARBA00023136"/>
    </source>
</evidence>
<keyword evidence="3" id="KW-1003">Cell membrane</keyword>
<organism evidence="8 9">
    <name type="scientific">Gordonibacter urolithinfaciens</name>
    <dbReference type="NCBI Taxonomy" id="1335613"/>
    <lineage>
        <taxon>Bacteria</taxon>
        <taxon>Bacillati</taxon>
        <taxon>Actinomycetota</taxon>
        <taxon>Coriobacteriia</taxon>
        <taxon>Eggerthellales</taxon>
        <taxon>Eggerthellaceae</taxon>
        <taxon>Gordonibacter</taxon>
    </lineage>
</organism>
<dbReference type="RefSeq" id="WP_096227362.1">
    <property type="nucleotide sequence ID" value="NZ_CP168029.1"/>
</dbReference>
<dbReference type="AlphaFoldDB" id="A0A423UPA4"/>
<protein>
    <submittedName>
        <fullName evidence="8">Polysulfide reductase</fullName>
    </submittedName>
</protein>
<keyword evidence="6 7" id="KW-0472">Membrane</keyword>
<dbReference type="Pfam" id="PF03916">
    <property type="entry name" value="NrfD"/>
    <property type="match status" value="1"/>
</dbReference>
<evidence type="ECO:0000313" key="8">
    <source>
        <dbReference type="EMBL" id="ROT92217.1"/>
    </source>
</evidence>
<accession>A0A423UPA4</accession>
<feature type="transmembrane region" description="Helical" evidence="7">
    <location>
        <begin position="80"/>
        <end position="104"/>
    </location>
</feature>
<name>A0A423UPA4_9ACTN</name>
<evidence type="ECO:0000256" key="5">
    <source>
        <dbReference type="ARBA" id="ARBA00022989"/>
    </source>
</evidence>
<evidence type="ECO:0000313" key="9">
    <source>
        <dbReference type="Proteomes" id="UP000285258"/>
    </source>
</evidence>
<keyword evidence="4 7" id="KW-0812">Transmembrane</keyword>
<comment type="subcellular location">
    <subcellularLocation>
        <location evidence="1">Cell membrane</location>
        <topology evidence="1">Multi-pass membrane protein</topology>
    </subcellularLocation>
</comment>
<feature type="transmembrane region" description="Helical" evidence="7">
    <location>
        <begin position="143"/>
        <end position="166"/>
    </location>
</feature>
<evidence type="ECO:0000256" key="4">
    <source>
        <dbReference type="ARBA" id="ARBA00022692"/>
    </source>
</evidence>
<comment type="caution">
    <text evidence="8">The sequence shown here is derived from an EMBL/GenBank/DDBJ whole genome shotgun (WGS) entry which is preliminary data.</text>
</comment>
<gene>
    <name evidence="8" type="ORF">DMP12_01640</name>
</gene>
<feature type="transmembrane region" description="Helical" evidence="7">
    <location>
        <begin position="264"/>
        <end position="292"/>
    </location>
</feature>
<feature type="transmembrane region" description="Helical" evidence="7">
    <location>
        <begin position="221"/>
        <end position="243"/>
    </location>
</feature>
<keyword evidence="5 7" id="KW-1133">Transmembrane helix</keyword>
<evidence type="ECO:0000256" key="1">
    <source>
        <dbReference type="ARBA" id="ARBA00004651"/>
    </source>
</evidence>
<dbReference type="Gene3D" id="1.20.1630.10">
    <property type="entry name" value="Formate dehydrogenase/DMSO reductase domain"/>
    <property type="match status" value="1"/>
</dbReference>
<dbReference type="InterPro" id="IPR005614">
    <property type="entry name" value="NrfD-like"/>
</dbReference>
<dbReference type="PANTHER" id="PTHR34856:SF2">
    <property type="entry name" value="PROTEIN NRFD"/>
    <property type="match status" value="1"/>
</dbReference>
<feature type="transmembrane region" description="Helical" evidence="7">
    <location>
        <begin position="178"/>
        <end position="201"/>
    </location>
</feature>
<feature type="transmembrane region" description="Helical" evidence="7">
    <location>
        <begin position="111"/>
        <end position="131"/>
    </location>
</feature>
<feature type="transmembrane region" description="Helical" evidence="7">
    <location>
        <begin position="42"/>
        <end position="60"/>
    </location>
</feature>
<dbReference type="GO" id="GO:0005886">
    <property type="term" value="C:plasma membrane"/>
    <property type="evidence" value="ECO:0007669"/>
    <property type="project" value="UniProtKB-SubCell"/>
</dbReference>
<sequence>MVWDGIIATYLFLAGLGAGAFALAALAGFVRPDAVKLRTIGYVIAPIAVGVGTVLLMVDAKAGLMNPLRFFGLLGNFSSIMAWGVVILVAFMAVSAIALVVMLVKKATPKALDVVGLVCAVAVAVYTGMLLGDAPGFPLWNPIVLPLLFLVSATSTGFAAVLLVAHLMKAEGLESLGFLRKAGLVLPVVEAVLIAALLGVVSGTGGSAALAAAASVASLAFGAYAVPFWLGLVLVGLALPFCLELLQASKAKKAANDGSGSTGLAVTGEVGVLVGGFLLRYLVIMAAVPVVLF</sequence>
<feature type="transmembrane region" description="Helical" evidence="7">
    <location>
        <begin position="6"/>
        <end position="30"/>
    </location>
</feature>
<dbReference type="Proteomes" id="UP000285258">
    <property type="component" value="Unassembled WGS sequence"/>
</dbReference>
<dbReference type="InterPro" id="IPR052049">
    <property type="entry name" value="Electron_transfer_protein"/>
</dbReference>
<evidence type="ECO:0000256" key="2">
    <source>
        <dbReference type="ARBA" id="ARBA00008929"/>
    </source>
</evidence>
<evidence type="ECO:0000256" key="7">
    <source>
        <dbReference type="SAM" id="Phobius"/>
    </source>
</evidence>